<dbReference type="GO" id="GO:0046854">
    <property type="term" value="P:phosphatidylinositol phosphate biosynthetic process"/>
    <property type="evidence" value="ECO:0007669"/>
    <property type="project" value="InterPro"/>
</dbReference>
<evidence type="ECO:0000256" key="1">
    <source>
        <dbReference type="SAM" id="MobiDB-lite"/>
    </source>
</evidence>
<name>W7K3D1_PLAFA</name>
<dbReference type="PANTHER" id="PTHR10048">
    <property type="entry name" value="PHOSPHATIDYLINOSITOL KINASE"/>
    <property type="match status" value="1"/>
</dbReference>
<accession>W7K3D1</accession>
<dbReference type="GO" id="GO:0005737">
    <property type="term" value="C:cytoplasm"/>
    <property type="evidence" value="ECO:0007669"/>
    <property type="project" value="TreeGrafter"/>
</dbReference>
<dbReference type="InterPro" id="IPR011009">
    <property type="entry name" value="Kinase-like_dom_sf"/>
</dbReference>
<feature type="region of interest" description="Disordered" evidence="1">
    <location>
        <begin position="261"/>
        <end position="281"/>
    </location>
</feature>
<reference evidence="2 3" key="1">
    <citation type="submission" date="2013-02" db="EMBL/GenBank/DDBJ databases">
        <title>The Genome Sequence of Plasmodium falciparum UGT5.1.</title>
        <authorList>
            <consortium name="The Broad Institute Genome Sequencing Platform"/>
            <consortium name="The Broad Institute Genome Sequencing Center for Infectious Disease"/>
            <person name="Neafsey D."/>
            <person name="Cheeseman I."/>
            <person name="Volkman S."/>
            <person name="Adams J."/>
            <person name="Walker B."/>
            <person name="Young S.K."/>
            <person name="Zeng Q."/>
            <person name="Gargeya S."/>
            <person name="Fitzgerald M."/>
            <person name="Haas B."/>
            <person name="Abouelleil A."/>
            <person name="Alvarado L."/>
            <person name="Arachchi H.M."/>
            <person name="Berlin A.M."/>
            <person name="Chapman S.B."/>
            <person name="Dewar J."/>
            <person name="Goldberg J."/>
            <person name="Griggs A."/>
            <person name="Gujja S."/>
            <person name="Hansen M."/>
            <person name="Howarth C."/>
            <person name="Imamovic A."/>
            <person name="Larimer J."/>
            <person name="McCowan C."/>
            <person name="Murphy C."/>
            <person name="Neiman D."/>
            <person name="Pearson M."/>
            <person name="Priest M."/>
            <person name="Roberts A."/>
            <person name="Saif S."/>
            <person name="Shea T."/>
            <person name="Sisk P."/>
            <person name="Sykes S."/>
            <person name="Wortman J."/>
            <person name="Nusbaum C."/>
            <person name="Birren B."/>
        </authorList>
    </citation>
    <scope>NUCLEOTIDE SEQUENCE [LARGE SCALE GENOMIC DNA]</scope>
    <source>
        <strain evidence="2 3">UGT5.1</strain>
    </source>
</reference>
<dbReference type="InterPro" id="IPR015433">
    <property type="entry name" value="PI3/4_kinase"/>
</dbReference>
<feature type="compositionally biased region" description="Low complexity" evidence="1">
    <location>
        <begin position="410"/>
        <end position="423"/>
    </location>
</feature>
<dbReference type="AlphaFoldDB" id="W7K3D1"/>
<evidence type="ECO:0000313" key="2">
    <source>
        <dbReference type="EMBL" id="EWC78421.1"/>
    </source>
</evidence>
<protein>
    <submittedName>
        <fullName evidence="2">Uncharacterized protein</fullName>
    </submittedName>
</protein>
<feature type="region of interest" description="Disordered" evidence="1">
    <location>
        <begin position="388"/>
        <end position="428"/>
    </location>
</feature>
<organism evidence="2 3">
    <name type="scientific">Plasmodium falciparum UGT5.1</name>
    <dbReference type="NCBI Taxonomy" id="1237627"/>
    <lineage>
        <taxon>Eukaryota</taxon>
        <taxon>Sar</taxon>
        <taxon>Alveolata</taxon>
        <taxon>Apicomplexa</taxon>
        <taxon>Aconoidasida</taxon>
        <taxon>Haemosporida</taxon>
        <taxon>Plasmodiidae</taxon>
        <taxon>Plasmodium</taxon>
        <taxon>Plasmodium (Laverania)</taxon>
    </lineage>
</organism>
<dbReference type="SUPFAM" id="SSF56112">
    <property type="entry name" value="Protein kinase-like (PK-like)"/>
    <property type="match status" value="1"/>
</dbReference>
<evidence type="ECO:0000313" key="3">
    <source>
        <dbReference type="Proteomes" id="UP000030697"/>
    </source>
</evidence>
<sequence length="596" mass="70011">MVKKNSLLLLSNDYKDKKNTNNIININNFIFYKYQGYVKKTHVLSLKCSLIKKLFLENLHDKYKNMLFESCCFHNTIFCISQQASKLNKDIQMDYVKMEIQNLINNTNINKLKLLTSNNMVKNVSDNIKILMSATRSPLFLTFKTIPPSLNQLLFVHPFVQNNHTQHNYININVHNIDQLNIYTNNELYNQQVNKNILNNVTFVNAQEFAQTNEPNNNQYINNVKCNSYSYVVNRNENKGNIINGMNCSGKIMGKNEMNENKENKENNENNENTINGMNCSGKIMGKNENNENKENTTNDMNCSGKIMEENEMNEKEDNDEEKEKTFEDISYIYKVNDDVRQDKLVIQTIYIFIHILNEYKLCYNLFPYNIITNKFVNIYSSNEEDEKDEKKWTIGASQKKEKKKRKNKSATTPKKNNKVPNNDDQIDDKRKFSFSFNLFKKKRQGKNIYNKEKGEKNKEKINTGINVNINNDDKINNMNHEVIIQNDTLLNVKNCNTHKDEDKIVTYYENEDSVTEQEFIGHSRNMHISNVKKKKKKKNKFENFGAVIEVLTNTKSRHDIGKKYQNIIKFYHLKYSNIIFASCIFFALFHFTSEG</sequence>
<gene>
    <name evidence="2" type="ORF">C923_00916</name>
</gene>
<dbReference type="Gene3D" id="3.30.1010.10">
    <property type="entry name" value="Phosphatidylinositol 3-kinase Catalytic Subunit, Chain A, domain 4"/>
    <property type="match status" value="1"/>
</dbReference>
<dbReference type="Proteomes" id="UP000030697">
    <property type="component" value="Unassembled WGS sequence"/>
</dbReference>
<dbReference type="GO" id="GO:0016020">
    <property type="term" value="C:membrane"/>
    <property type="evidence" value="ECO:0007669"/>
    <property type="project" value="TreeGrafter"/>
</dbReference>
<dbReference type="GO" id="GO:0048015">
    <property type="term" value="P:phosphatidylinositol-mediated signaling"/>
    <property type="evidence" value="ECO:0007669"/>
    <property type="project" value="TreeGrafter"/>
</dbReference>
<dbReference type="EMBL" id="KE124433">
    <property type="protein sequence ID" value="EWC78421.1"/>
    <property type="molecule type" value="Genomic_DNA"/>
</dbReference>
<dbReference type="PANTHER" id="PTHR10048:SF22">
    <property type="entry name" value="PHOSPHATIDYLINOSITOL 4-KINASE BETA"/>
    <property type="match status" value="1"/>
</dbReference>
<dbReference type="GO" id="GO:0004430">
    <property type="term" value="F:1-phosphatidylinositol 4-kinase activity"/>
    <property type="evidence" value="ECO:0007669"/>
    <property type="project" value="TreeGrafter"/>
</dbReference>
<proteinExistence type="predicted"/>